<organism evidence="2 3">
    <name type="scientific">Flavobacterium psychroterrae</name>
    <dbReference type="NCBI Taxonomy" id="2133767"/>
    <lineage>
        <taxon>Bacteria</taxon>
        <taxon>Pseudomonadati</taxon>
        <taxon>Bacteroidota</taxon>
        <taxon>Flavobacteriia</taxon>
        <taxon>Flavobacteriales</taxon>
        <taxon>Flavobacteriaceae</taxon>
        <taxon>Flavobacterium</taxon>
    </lineage>
</organism>
<dbReference type="RefSeq" id="WP_213296849.1">
    <property type="nucleotide sequence ID" value="NZ_JAGYVZ010000005.1"/>
</dbReference>
<reference evidence="2 3" key="1">
    <citation type="journal article" date="2018" name="Int. J. Syst. Evol. Microbiol.">
        <title>Flavobacterium chryseum sp. nov. and Flavobacterium psychroterrae sp. nov., novel environmental bacteria isolated from Antarctica.</title>
        <authorList>
            <person name="Kralova S."/>
            <person name="Svec P."/>
            <person name="Busse H.J."/>
            <person name="Stankova E."/>
            <person name="Vaczi P."/>
            <person name="Sedlacek I."/>
        </authorList>
    </citation>
    <scope>NUCLEOTIDE SEQUENCE [LARGE SCALE GENOMIC DNA]</scope>
    <source>
        <strain evidence="2 3">CCM 8827</strain>
    </source>
</reference>
<dbReference type="EMBL" id="JAGYVZ010000005">
    <property type="protein sequence ID" value="MBS7230767.1"/>
    <property type="molecule type" value="Genomic_DNA"/>
</dbReference>
<accession>A0ABS5P8Y3</accession>
<dbReference type="InterPro" id="IPR024437">
    <property type="entry name" value="DUF3825"/>
</dbReference>
<keyword evidence="3" id="KW-1185">Reference proteome</keyword>
<feature type="domain" description="DUF3825" evidence="1">
    <location>
        <begin position="44"/>
        <end position="277"/>
    </location>
</feature>
<protein>
    <submittedName>
        <fullName evidence="2">DUF3825 domain-containing protein</fullName>
    </submittedName>
</protein>
<sequence length="280" mass="33184">MYESLTKKYKDQSPRKYFAHFPFNGEEGQTWETPFSYLSKMTRNQEEWNFKTEEFRNKYPNQNYPILTNYLNYTFLRVVEQNKIVYSKEKDKCCFNTGLQTKRGKDIFATFFKNGQAKDRNQCDWTFYAFIDSYSEKMQFYSPTPEIATYIDDANDLVFDTKLEIDTNLTHIVEQNITRFPSILQGNAKMAENIILGSIQALKEKVKRNYKIAIPHWYEGKIQLLLPLVLTNEENLAELAFVIDKDKQRNIYRGKTILTMDMAYIDARLITKPDDDWLTP</sequence>
<comment type="caution">
    <text evidence="2">The sequence shown here is derived from an EMBL/GenBank/DDBJ whole genome shotgun (WGS) entry which is preliminary data.</text>
</comment>
<gene>
    <name evidence="2" type="ORF">KHA90_07005</name>
</gene>
<evidence type="ECO:0000259" key="1">
    <source>
        <dbReference type="Pfam" id="PF12873"/>
    </source>
</evidence>
<evidence type="ECO:0000313" key="2">
    <source>
        <dbReference type="EMBL" id="MBS7230767.1"/>
    </source>
</evidence>
<evidence type="ECO:0000313" key="3">
    <source>
        <dbReference type="Proteomes" id="UP000722625"/>
    </source>
</evidence>
<name>A0ABS5P8Y3_9FLAO</name>
<dbReference type="Pfam" id="PF12873">
    <property type="entry name" value="DUF3825"/>
    <property type="match status" value="1"/>
</dbReference>
<dbReference type="Proteomes" id="UP000722625">
    <property type="component" value="Unassembled WGS sequence"/>
</dbReference>
<proteinExistence type="predicted"/>